<evidence type="ECO:0000256" key="3">
    <source>
        <dbReference type="ARBA" id="ARBA00022692"/>
    </source>
</evidence>
<reference evidence="10" key="1">
    <citation type="submission" date="2023-05" db="EMBL/GenBank/DDBJ databases">
        <title>Nepenthes gracilis genome sequencing.</title>
        <authorList>
            <person name="Fukushima K."/>
        </authorList>
    </citation>
    <scope>NUCLEOTIDE SEQUENCE</scope>
    <source>
        <strain evidence="10">SING2019-196</strain>
    </source>
</reference>
<keyword evidence="11" id="KW-1185">Reference proteome</keyword>
<dbReference type="Pfam" id="PF00560">
    <property type="entry name" value="LRR_1"/>
    <property type="match status" value="3"/>
</dbReference>
<evidence type="ECO:0000313" key="10">
    <source>
        <dbReference type="EMBL" id="GMH26006.1"/>
    </source>
</evidence>
<keyword evidence="5" id="KW-0677">Repeat</keyword>
<keyword evidence="4" id="KW-0732">Signal</keyword>
<keyword evidence="3 8" id="KW-0812">Transmembrane</keyword>
<dbReference type="Pfam" id="PF13855">
    <property type="entry name" value="LRR_8"/>
    <property type="match status" value="1"/>
</dbReference>
<sequence>MTSSDNKQAFPTMLFCYILVLFNFCIISSAILDPLDFLALQSIRKSLADVPGSNFFDSWDFTSDPCNFAGVYCNSDKVIALNLGNFRAGAPGLSGRIDPAIGKLSALAEFTIVPGRIMGHIPETVSQLSNLRFFTVSRNFLSGSIPASFAQLRRLQTLDLSYNQLTGSIPRSLGSLPALSNLILSHNHLTGSLPHFLSQSLTRVDLMHNDLSGSLPPNFLPASILYLSLSQNKFTGPVNRVLTRLNRMNYLDLSMNMFTGIIPREIFSFPIIHLQLDRNLFYGTVQPLDQVTTQTVDLSYNRLWGGVSPMLSSVQNLYLNNNRFTGQVPACFVDRLLDATIQTLYLQHNFLTGIEINPTAEIPLTSSLCLQYNCMVPPVLTSCPLKAGTQNTRPTTQCVEWKGNLFYGTVQPLNQVTTQTVDLSYNRLWGGVSPMLSSVQNLYLNNNRFTGQVPACFVDRLLDATIQTLYLQHNFLTGIEINPTAEIPLTSSLCLQYNCMVPPVLTSCPLKAGTQKTRPTTQCVEWKG</sequence>
<keyword evidence="7 8" id="KW-0472">Membrane</keyword>
<evidence type="ECO:0000256" key="4">
    <source>
        <dbReference type="ARBA" id="ARBA00022729"/>
    </source>
</evidence>
<dbReference type="SMART" id="SM00369">
    <property type="entry name" value="LRR_TYP"/>
    <property type="match status" value="5"/>
</dbReference>
<accession>A0AAD3TB94</accession>
<evidence type="ECO:0000256" key="5">
    <source>
        <dbReference type="ARBA" id="ARBA00022737"/>
    </source>
</evidence>
<dbReference type="PROSITE" id="PS51450">
    <property type="entry name" value="LRR"/>
    <property type="match status" value="1"/>
</dbReference>
<gene>
    <name evidence="10" type="ORF">Nepgr_027849</name>
</gene>
<evidence type="ECO:0000256" key="2">
    <source>
        <dbReference type="ARBA" id="ARBA00022614"/>
    </source>
</evidence>
<dbReference type="InterPro" id="IPR032675">
    <property type="entry name" value="LRR_dom_sf"/>
</dbReference>
<name>A0AAD3TB94_NEPGR</name>
<evidence type="ECO:0000256" key="8">
    <source>
        <dbReference type="SAM" id="Phobius"/>
    </source>
</evidence>
<dbReference type="PANTHER" id="PTHR48009:SF4">
    <property type="entry name" value="LEUCINE-RICH REPEAT (LRR) FAMILY PROTEIN"/>
    <property type="match status" value="1"/>
</dbReference>
<evidence type="ECO:0000256" key="6">
    <source>
        <dbReference type="ARBA" id="ARBA00022989"/>
    </source>
</evidence>
<protein>
    <recommendedName>
        <fullName evidence="9">Leucine-rich repeat-containing N-terminal plant-type domain-containing protein</fullName>
    </recommendedName>
</protein>
<comment type="caution">
    <text evidence="10">The sequence shown here is derived from an EMBL/GenBank/DDBJ whole genome shotgun (WGS) entry which is preliminary data.</text>
</comment>
<dbReference type="SUPFAM" id="SSF52058">
    <property type="entry name" value="L domain-like"/>
    <property type="match status" value="2"/>
</dbReference>
<dbReference type="InterPro" id="IPR013210">
    <property type="entry name" value="LRR_N_plant-typ"/>
</dbReference>
<evidence type="ECO:0000313" key="11">
    <source>
        <dbReference type="Proteomes" id="UP001279734"/>
    </source>
</evidence>
<dbReference type="InterPro" id="IPR001611">
    <property type="entry name" value="Leu-rich_rpt"/>
</dbReference>
<dbReference type="PRINTS" id="PR00019">
    <property type="entry name" value="LEURICHRPT"/>
</dbReference>
<dbReference type="FunFam" id="3.80.10.10:FF:000400">
    <property type="entry name" value="Nuclear pore complex protein NUP107"/>
    <property type="match status" value="1"/>
</dbReference>
<evidence type="ECO:0000256" key="1">
    <source>
        <dbReference type="ARBA" id="ARBA00004370"/>
    </source>
</evidence>
<dbReference type="Gene3D" id="3.80.10.10">
    <property type="entry name" value="Ribonuclease Inhibitor"/>
    <property type="match status" value="4"/>
</dbReference>
<dbReference type="GO" id="GO:0016020">
    <property type="term" value="C:membrane"/>
    <property type="evidence" value="ECO:0007669"/>
    <property type="project" value="UniProtKB-SubCell"/>
</dbReference>
<feature type="transmembrane region" description="Helical" evidence="8">
    <location>
        <begin position="12"/>
        <end position="32"/>
    </location>
</feature>
<organism evidence="10 11">
    <name type="scientific">Nepenthes gracilis</name>
    <name type="common">Slender pitcher plant</name>
    <dbReference type="NCBI Taxonomy" id="150966"/>
    <lineage>
        <taxon>Eukaryota</taxon>
        <taxon>Viridiplantae</taxon>
        <taxon>Streptophyta</taxon>
        <taxon>Embryophyta</taxon>
        <taxon>Tracheophyta</taxon>
        <taxon>Spermatophyta</taxon>
        <taxon>Magnoliopsida</taxon>
        <taxon>eudicotyledons</taxon>
        <taxon>Gunneridae</taxon>
        <taxon>Pentapetalae</taxon>
        <taxon>Caryophyllales</taxon>
        <taxon>Nepenthaceae</taxon>
        <taxon>Nepenthes</taxon>
    </lineage>
</organism>
<evidence type="ECO:0000259" key="9">
    <source>
        <dbReference type="Pfam" id="PF08263"/>
    </source>
</evidence>
<comment type="subcellular location">
    <subcellularLocation>
        <location evidence="1">Membrane</location>
    </subcellularLocation>
</comment>
<dbReference type="InterPro" id="IPR003591">
    <property type="entry name" value="Leu-rich_rpt_typical-subtyp"/>
</dbReference>
<dbReference type="Proteomes" id="UP001279734">
    <property type="component" value="Unassembled WGS sequence"/>
</dbReference>
<keyword evidence="6 8" id="KW-1133">Transmembrane helix</keyword>
<dbReference type="AlphaFoldDB" id="A0AAD3TB94"/>
<proteinExistence type="predicted"/>
<dbReference type="EMBL" id="BSYO01000030">
    <property type="protein sequence ID" value="GMH26006.1"/>
    <property type="molecule type" value="Genomic_DNA"/>
</dbReference>
<feature type="domain" description="Leucine-rich repeat-containing N-terminal plant-type" evidence="9">
    <location>
        <begin position="36"/>
        <end position="74"/>
    </location>
</feature>
<dbReference type="Pfam" id="PF08263">
    <property type="entry name" value="LRRNT_2"/>
    <property type="match status" value="1"/>
</dbReference>
<keyword evidence="2" id="KW-0433">Leucine-rich repeat</keyword>
<dbReference type="InterPro" id="IPR053213">
    <property type="entry name" value="RLP29"/>
</dbReference>
<dbReference type="PANTHER" id="PTHR48009">
    <property type="entry name" value="LEUCINE-RICH REPEAT (LRR) FAMILY PROTEIN"/>
    <property type="match status" value="1"/>
</dbReference>
<evidence type="ECO:0000256" key="7">
    <source>
        <dbReference type="ARBA" id="ARBA00023136"/>
    </source>
</evidence>